<comment type="subcellular location">
    <subcellularLocation>
        <location evidence="1">Cell membrane</location>
        <topology evidence="1">Multi-pass membrane protein</topology>
    </subcellularLocation>
</comment>
<proteinExistence type="predicted"/>
<feature type="domain" description="Major facilitator superfamily (MFS) profile" evidence="8">
    <location>
        <begin position="30"/>
        <end position="409"/>
    </location>
</feature>
<evidence type="ECO:0000256" key="1">
    <source>
        <dbReference type="ARBA" id="ARBA00004651"/>
    </source>
</evidence>
<feature type="transmembrane region" description="Helical" evidence="7">
    <location>
        <begin position="160"/>
        <end position="177"/>
    </location>
</feature>
<dbReference type="CDD" id="cd17329">
    <property type="entry name" value="MFS_MdtH_MDR_like"/>
    <property type="match status" value="1"/>
</dbReference>
<keyword evidence="6 7" id="KW-0472">Membrane</keyword>
<dbReference type="RefSeq" id="WP_270879754.1">
    <property type="nucleotide sequence ID" value="NZ_JAQFVF010000026.1"/>
</dbReference>
<evidence type="ECO:0000256" key="4">
    <source>
        <dbReference type="ARBA" id="ARBA00022692"/>
    </source>
</evidence>
<dbReference type="PROSITE" id="PS50850">
    <property type="entry name" value="MFS"/>
    <property type="match status" value="1"/>
</dbReference>
<feature type="transmembrane region" description="Helical" evidence="7">
    <location>
        <begin position="268"/>
        <end position="292"/>
    </location>
</feature>
<dbReference type="EMBL" id="JBHSMJ010000018">
    <property type="protein sequence ID" value="MFC5449360.1"/>
    <property type="molecule type" value="Genomic_DNA"/>
</dbReference>
<accession>A0ABW0K7X4</accession>
<dbReference type="Pfam" id="PF07690">
    <property type="entry name" value="MFS_1"/>
    <property type="match status" value="1"/>
</dbReference>
<feature type="transmembrane region" description="Helical" evidence="7">
    <location>
        <begin position="235"/>
        <end position="256"/>
    </location>
</feature>
<name>A0ABW0K7X4_9BACL</name>
<evidence type="ECO:0000256" key="2">
    <source>
        <dbReference type="ARBA" id="ARBA00022448"/>
    </source>
</evidence>
<dbReference type="InterPro" id="IPR020846">
    <property type="entry name" value="MFS_dom"/>
</dbReference>
<organism evidence="9 10">
    <name type="scientific">Paenibacillus aestuarii</name>
    <dbReference type="NCBI Taxonomy" id="516965"/>
    <lineage>
        <taxon>Bacteria</taxon>
        <taxon>Bacillati</taxon>
        <taxon>Bacillota</taxon>
        <taxon>Bacilli</taxon>
        <taxon>Bacillales</taxon>
        <taxon>Paenibacillaceae</taxon>
        <taxon>Paenibacillus</taxon>
    </lineage>
</organism>
<keyword evidence="10" id="KW-1185">Reference proteome</keyword>
<keyword evidence="5 7" id="KW-1133">Transmembrane helix</keyword>
<dbReference type="PANTHER" id="PTHR23517:SF2">
    <property type="entry name" value="MULTIDRUG RESISTANCE PROTEIN MDTH"/>
    <property type="match status" value="1"/>
</dbReference>
<dbReference type="PANTHER" id="PTHR23517">
    <property type="entry name" value="RESISTANCE PROTEIN MDTM, PUTATIVE-RELATED-RELATED"/>
    <property type="match status" value="1"/>
</dbReference>
<evidence type="ECO:0000256" key="6">
    <source>
        <dbReference type="ARBA" id="ARBA00023136"/>
    </source>
</evidence>
<comment type="caution">
    <text evidence="9">The sequence shown here is derived from an EMBL/GenBank/DDBJ whole genome shotgun (WGS) entry which is preliminary data.</text>
</comment>
<feature type="transmembrane region" description="Helical" evidence="7">
    <location>
        <begin position="97"/>
        <end position="122"/>
    </location>
</feature>
<protein>
    <submittedName>
        <fullName evidence="9">MDR family MFS transporter</fullName>
    </submittedName>
</protein>
<evidence type="ECO:0000313" key="10">
    <source>
        <dbReference type="Proteomes" id="UP001596044"/>
    </source>
</evidence>
<evidence type="ECO:0000259" key="8">
    <source>
        <dbReference type="PROSITE" id="PS50850"/>
    </source>
</evidence>
<reference evidence="10" key="1">
    <citation type="journal article" date="2019" name="Int. J. Syst. Evol. Microbiol.">
        <title>The Global Catalogue of Microorganisms (GCM) 10K type strain sequencing project: providing services to taxonomists for standard genome sequencing and annotation.</title>
        <authorList>
            <consortium name="The Broad Institute Genomics Platform"/>
            <consortium name="The Broad Institute Genome Sequencing Center for Infectious Disease"/>
            <person name="Wu L."/>
            <person name="Ma J."/>
        </authorList>
    </citation>
    <scope>NUCLEOTIDE SEQUENCE [LARGE SCALE GENOMIC DNA]</scope>
    <source>
        <strain evidence="10">KACC 11904</strain>
    </source>
</reference>
<dbReference type="SUPFAM" id="SSF103473">
    <property type="entry name" value="MFS general substrate transporter"/>
    <property type="match status" value="1"/>
</dbReference>
<evidence type="ECO:0000313" key="9">
    <source>
        <dbReference type="EMBL" id="MFC5449360.1"/>
    </source>
</evidence>
<feature type="transmembrane region" description="Helical" evidence="7">
    <location>
        <begin position="183"/>
        <end position="204"/>
    </location>
</feature>
<dbReference type="InterPro" id="IPR036259">
    <property type="entry name" value="MFS_trans_sf"/>
</dbReference>
<keyword evidence="2" id="KW-0813">Transport</keyword>
<feature type="transmembrane region" description="Helical" evidence="7">
    <location>
        <begin position="376"/>
        <end position="399"/>
    </location>
</feature>
<keyword evidence="3" id="KW-1003">Cell membrane</keyword>
<keyword evidence="4 7" id="KW-0812">Transmembrane</keyword>
<feature type="transmembrane region" description="Helical" evidence="7">
    <location>
        <begin position="66"/>
        <end position="85"/>
    </location>
</feature>
<sequence>MSNNPVELSNSAPTTQDPVRASWNFGFHPIVIQLFIGTALSRIATSMTVPFLAIYLTQHSTMSATAIGLSVGSASLSSMIFGFFGGALSDRWGRTRVMLFALFAWSIVFFGFAVNIYAWLFVALNLLHGICRSCFEPVSVAMISDLTEPEKRYRAYSIRYIANNAGFAIGPVLGAAGGFVGGAIAFIVTGAFYLVYGSFLFILLKKYGVTPTASEKQSGSTKIGDAWKVVTHDRALGLFLLGGIIMQFTYTQLTTISPYVEDHFENGVWLYAMLMTTNAITVVCCQYPISLYMEKRSPLASVKVGNWLYALGGVGFALAHTPWTMVGAMVVFSIGEVLCFPAGNTLTDRIAPSHLKGAYFGAQNFRDLGRFLGPSIGLPMLTHVGILPLFIAMGVLTLLSTWCYQKGERFTAAPLQSV</sequence>
<dbReference type="Gene3D" id="1.20.1250.20">
    <property type="entry name" value="MFS general substrate transporter like domains"/>
    <property type="match status" value="1"/>
</dbReference>
<feature type="transmembrane region" description="Helical" evidence="7">
    <location>
        <begin position="304"/>
        <end position="323"/>
    </location>
</feature>
<dbReference type="Proteomes" id="UP001596044">
    <property type="component" value="Unassembled WGS sequence"/>
</dbReference>
<dbReference type="InterPro" id="IPR050171">
    <property type="entry name" value="MFS_Transporters"/>
</dbReference>
<evidence type="ECO:0000256" key="7">
    <source>
        <dbReference type="SAM" id="Phobius"/>
    </source>
</evidence>
<feature type="transmembrane region" description="Helical" evidence="7">
    <location>
        <begin position="30"/>
        <end position="54"/>
    </location>
</feature>
<evidence type="ECO:0000256" key="5">
    <source>
        <dbReference type="ARBA" id="ARBA00022989"/>
    </source>
</evidence>
<dbReference type="InterPro" id="IPR011701">
    <property type="entry name" value="MFS"/>
</dbReference>
<gene>
    <name evidence="9" type="ORF">ACFPOG_13915</name>
</gene>
<evidence type="ECO:0000256" key="3">
    <source>
        <dbReference type="ARBA" id="ARBA00022475"/>
    </source>
</evidence>